<evidence type="ECO:0000313" key="2">
    <source>
        <dbReference type="Proteomes" id="UP001418222"/>
    </source>
</evidence>
<comment type="caution">
    <text evidence="1">The sequence shown here is derived from an EMBL/GenBank/DDBJ whole genome shotgun (WGS) entry which is preliminary data.</text>
</comment>
<dbReference type="Gene3D" id="1.25.40.10">
    <property type="entry name" value="Tetratricopeptide repeat domain"/>
    <property type="match status" value="1"/>
</dbReference>
<organism evidence="1 2">
    <name type="scientific">Platanthera zijinensis</name>
    <dbReference type="NCBI Taxonomy" id="2320716"/>
    <lineage>
        <taxon>Eukaryota</taxon>
        <taxon>Viridiplantae</taxon>
        <taxon>Streptophyta</taxon>
        <taxon>Embryophyta</taxon>
        <taxon>Tracheophyta</taxon>
        <taxon>Spermatophyta</taxon>
        <taxon>Magnoliopsida</taxon>
        <taxon>Liliopsida</taxon>
        <taxon>Asparagales</taxon>
        <taxon>Orchidaceae</taxon>
        <taxon>Orchidoideae</taxon>
        <taxon>Orchideae</taxon>
        <taxon>Orchidinae</taxon>
        <taxon>Platanthera</taxon>
    </lineage>
</organism>
<dbReference type="AlphaFoldDB" id="A0AAP0C0S4"/>
<dbReference type="EMBL" id="JBBWWQ010000001">
    <property type="protein sequence ID" value="KAK8957208.1"/>
    <property type="molecule type" value="Genomic_DNA"/>
</dbReference>
<accession>A0AAP0C0S4</accession>
<keyword evidence="2" id="KW-1185">Reference proteome</keyword>
<dbReference type="InterPro" id="IPR011990">
    <property type="entry name" value="TPR-like_helical_dom_sf"/>
</dbReference>
<name>A0AAP0C0S4_9ASPA</name>
<proteinExistence type="predicted"/>
<sequence length="81" mass="9565">MEHIKLFSTHQKIPKLIRAYDKQQHWQELTYLHIQEGRLSGRKISQRCLNKVSAGRANTDHQISLRQNHVISSRNVLYSTQ</sequence>
<dbReference type="Proteomes" id="UP001418222">
    <property type="component" value="Unassembled WGS sequence"/>
</dbReference>
<protein>
    <submittedName>
        <fullName evidence="1">Clathrin heavy chain 1</fullName>
    </submittedName>
</protein>
<evidence type="ECO:0000313" key="1">
    <source>
        <dbReference type="EMBL" id="KAK8957208.1"/>
    </source>
</evidence>
<gene>
    <name evidence="1" type="primary">CHC1</name>
    <name evidence="1" type="ORF">KSP39_PZI001026</name>
</gene>
<reference evidence="1 2" key="1">
    <citation type="journal article" date="2022" name="Nat. Plants">
        <title>Genomes of leafy and leafless Platanthera orchids illuminate the evolution of mycoheterotrophy.</title>
        <authorList>
            <person name="Li M.H."/>
            <person name="Liu K.W."/>
            <person name="Li Z."/>
            <person name="Lu H.C."/>
            <person name="Ye Q.L."/>
            <person name="Zhang D."/>
            <person name="Wang J.Y."/>
            <person name="Li Y.F."/>
            <person name="Zhong Z.M."/>
            <person name="Liu X."/>
            <person name="Yu X."/>
            <person name="Liu D.K."/>
            <person name="Tu X.D."/>
            <person name="Liu B."/>
            <person name="Hao Y."/>
            <person name="Liao X.Y."/>
            <person name="Jiang Y.T."/>
            <person name="Sun W.H."/>
            <person name="Chen J."/>
            <person name="Chen Y.Q."/>
            <person name="Ai Y."/>
            <person name="Zhai J.W."/>
            <person name="Wu S.S."/>
            <person name="Zhou Z."/>
            <person name="Hsiao Y.Y."/>
            <person name="Wu W.L."/>
            <person name="Chen Y.Y."/>
            <person name="Lin Y.F."/>
            <person name="Hsu J.L."/>
            <person name="Li C.Y."/>
            <person name="Wang Z.W."/>
            <person name="Zhao X."/>
            <person name="Zhong W.Y."/>
            <person name="Ma X.K."/>
            <person name="Ma L."/>
            <person name="Huang J."/>
            <person name="Chen G.Z."/>
            <person name="Huang M.Z."/>
            <person name="Huang L."/>
            <person name="Peng D.H."/>
            <person name="Luo Y.B."/>
            <person name="Zou S.Q."/>
            <person name="Chen S.P."/>
            <person name="Lan S."/>
            <person name="Tsai W.C."/>
            <person name="Van de Peer Y."/>
            <person name="Liu Z.J."/>
        </authorList>
    </citation>
    <scope>NUCLEOTIDE SEQUENCE [LARGE SCALE GENOMIC DNA]</scope>
    <source>
        <strain evidence="1">Lor287</strain>
    </source>
</reference>